<dbReference type="Pfam" id="PF02796">
    <property type="entry name" value="HTH_7"/>
    <property type="match status" value="1"/>
</dbReference>
<protein>
    <submittedName>
        <fullName evidence="2">Helix-turn-helix domain-containing protein</fullName>
    </submittedName>
</protein>
<dbReference type="InterPro" id="IPR017894">
    <property type="entry name" value="HTH_IS21_transposase_type"/>
</dbReference>
<feature type="domain" description="HTH IS21-type" evidence="1">
    <location>
        <begin position="1"/>
        <end position="60"/>
    </location>
</feature>
<dbReference type="GO" id="GO:0003677">
    <property type="term" value="F:DNA binding"/>
    <property type="evidence" value="ECO:0007669"/>
    <property type="project" value="InterPro"/>
</dbReference>
<dbReference type="EMBL" id="ABKSPD020000037">
    <property type="protein sequence ID" value="EKW9778338.1"/>
    <property type="molecule type" value="Genomic_DNA"/>
</dbReference>
<reference evidence="2" key="1">
    <citation type="submission" date="2023-06" db="EMBL/GenBank/DDBJ databases">
        <authorList>
            <consortium name="Clinical and Environmental Microbiology Branch: Whole genome sequencing antimicrobial resistance pathogens in the healthcare setting"/>
        </authorList>
    </citation>
    <scope>NUCLEOTIDE SEQUENCE</scope>
    <source>
        <strain evidence="2">Microbial</strain>
    </source>
</reference>
<dbReference type="InterPro" id="IPR016032">
    <property type="entry name" value="Sig_transdc_resp-reg_C-effctor"/>
</dbReference>
<organism evidence="2 3">
    <name type="scientific">Proteus mirabilis</name>
    <dbReference type="NCBI Taxonomy" id="584"/>
    <lineage>
        <taxon>Bacteria</taxon>
        <taxon>Pseudomonadati</taxon>
        <taxon>Pseudomonadota</taxon>
        <taxon>Gammaproteobacteria</taxon>
        <taxon>Enterobacterales</taxon>
        <taxon>Morganellaceae</taxon>
        <taxon>Proteus</taxon>
    </lineage>
</organism>
<sequence length="130" mass="14975">MDIHVRFTQGQSIQKIARELGISRNTVKHHLQQEPMPTYTRRAPKQTKLVPFEPYLIQHIQLAKPDWIPATILFDELCQRGYQGAGLRNCVVSFTSLNPLLHLSRLCVLKRLSVSRCRLISPLFAEVNRS</sequence>
<accession>A0AAN3Z049</accession>
<evidence type="ECO:0000313" key="3">
    <source>
        <dbReference type="Proteomes" id="UP001171165"/>
    </source>
</evidence>
<name>A0AAN3Z049_PROMI</name>
<gene>
    <name evidence="2" type="ORF">PW210_004236</name>
</gene>
<dbReference type="GO" id="GO:0000150">
    <property type="term" value="F:DNA strand exchange activity"/>
    <property type="evidence" value="ECO:0007669"/>
    <property type="project" value="InterPro"/>
</dbReference>
<dbReference type="InterPro" id="IPR006120">
    <property type="entry name" value="Resolvase_HTH_dom"/>
</dbReference>
<dbReference type="GO" id="GO:0006355">
    <property type="term" value="P:regulation of DNA-templated transcription"/>
    <property type="evidence" value="ECO:0007669"/>
    <property type="project" value="InterPro"/>
</dbReference>
<dbReference type="PROSITE" id="PS50531">
    <property type="entry name" value="HTH_IS21"/>
    <property type="match status" value="1"/>
</dbReference>
<dbReference type="Proteomes" id="UP001171165">
    <property type="component" value="Unassembled WGS sequence"/>
</dbReference>
<dbReference type="SUPFAM" id="SSF46894">
    <property type="entry name" value="C-terminal effector domain of the bipartite response regulators"/>
    <property type="match status" value="1"/>
</dbReference>
<dbReference type="AlphaFoldDB" id="A0AAN3Z049"/>
<evidence type="ECO:0000259" key="1">
    <source>
        <dbReference type="PROSITE" id="PS50531"/>
    </source>
</evidence>
<proteinExistence type="predicted"/>
<dbReference type="InterPro" id="IPR036388">
    <property type="entry name" value="WH-like_DNA-bd_sf"/>
</dbReference>
<comment type="caution">
    <text evidence="2">The sequence shown here is derived from an EMBL/GenBank/DDBJ whole genome shotgun (WGS) entry which is preliminary data.</text>
</comment>
<dbReference type="Gene3D" id="1.10.10.10">
    <property type="entry name" value="Winged helix-like DNA-binding domain superfamily/Winged helix DNA-binding domain"/>
    <property type="match status" value="1"/>
</dbReference>
<evidence type="ECO:0000313" key="2">
    <source>
        <dbReference type="EMBL" id="EKW9778338.1"/>
    </source>
</evidence>